<accession>A0A1S1WWK4</accession>
<dbReference type="RefSeq" id="WP_139167024.1">
    <property type="nucleotide sequence ID" value="NZ_MKCS01000002.1"/>
</dbReference>
<dbReference type="STRING" id="1903179.BI347_18480"/>
<feature type="transmembrane region" description="Helical" evidence="1">
    <location>
        <begin position="28"/>
        <end position="44"/>
    </location>
</feature>
<dbReference type="AlphaFoldDB" id="A0A1S1WWK4"/>
<feature type="transmembrane region" description="Helical" evidence="1">
    <location>
        <begin position="51"/>
        <end position="68"/>
    </location>
</feature>
<keyword evidence="1" id="KW-0472">Membrane</keyword>
<gene>
    <name evidence="2" type="ORF">BI347_18480</name>
</gene>
<dbReference type="Proteomes" id="UP000180088">
    <property type="component" value="Unassembled WGS sequence"/>
</dbReference>
<organism evidence="2">
    <name type="scientific">Chromobacterium sphagni</name>
    <dbReference type="NCBI Taxonomy" id="1903179"/>
    <lineage>
        <taxon>Bacteria</taxon>
        <taxon>Pseudomonadati</taxon>
        <taxon>Pseudomonadota</taxon>
        <taxon>Betaproteobacteria</taxon>
        <taxon>Neisseriales</taxon>
        <taxon>Chromobacteriaceae</taxon>
        <taxon>Chromobacterium</taxon>
    </lineage>
</organism>
<dbReference type="EMBL" id="MKCS01000002">
    <property type="protein sequence ID" value="OHX11631.1"/>
    <property type="molecule type" value="Genomic_DNA"/>
</dbReference>
<proteinExistence type="predicted"/>
<comment type="caution">
    <text evidence="2">The sequence shown here is derived from an EMBL/GenBank/DDBJ whole genome shotgun (WGS) entry which is preliminary data.</text>
</comment>
<name>A0A1S1WWK4_9NEIS</name>
<evidence type="ECO:0000313" key="2">
    <source>
        <dbReference type="EMBL" id="OHX11631.1"/>
    </source>
</evidence>
<keyword evidence="1" id="KW-0812">Transmembrane</keyword>
<evidence type="ECO:0000256" key="1">
    <source>
        <dbReference type="SAM" id="Phobius"/>
    </source>
</evidence>
<dbReference type="OrthoDB" id="5825404at2"/>
<keyword evidence="1" id="KW-1133">Transmembrane helix</keyword>
<sequence>MTVWIAMAIGGLAFSALCRDAKLKRKVTRVLMVSTPLLLCLFAWNRGEQAGEFAFLLPFLMLITFLNLRNTRFCDACGATQYSRGVSRPRHCSRCGASLS</sequence>
<reference evidence="2" key="1">
    <citation type="submission" date="2016-09" db="EMBL/GenBank/DDBJ databases">
        <title>Chromobacterium muskegensis sp. nov., an insecticidal bacterium isolated from Sphagnum bogs.</title>
        <authorList>
            <person name="Sparks M.E."/>
            <person name="Blackburn M.B."/>
            <person name="Gundersen-Rindal D.E."/>
            <person name="Mitchell A."/>
            <person name="Farrar R."/>
            <person name="Kuhar D."/>
        </authorList>
    </citation>
    <scope>NUCLEOTIDE SEQUENCE [LARGE SCALE GENOMIC DNA]</scope>
    <source>
        <strain evidence="2">37-2</strain>
    </source>
</reference>
<protein>
    <submittedName>
        <fullName evidence="2">Uncharacterized protein</fullName>
    </submittedName>
</protein>